<name>A0ABU0GZ39_9BACL</name>
<dbReference type="EMBL" id="JAUSWB010000010">
    <property type="protein sequence ID" value="MDQ0430573.1"/>
    <property type="molecule type" value="Genomic_DNA"/>
</dbReference>
<evidence type="ECO:0000313" key="2">
    <source>
        <dbReference type="EMBL" id="MDQ0430573.1"/>
    </source>
</evidence>
<organism evidence="2 3">
    <name type="scientific">Planomicrobium stackebrandtii</name>
    <dbReference type="NCBI Taxonomy" id="253160"/>
    <lineage>
        <taxon>Bacteria</taxon>
        <taxon>Bacillati</taxon>
        <taxon>Bacillota</taxon>
        <taxon>Bacilli</taxon>
        <taxon>Bacillales</taxon>
        <taxon>Caryophanaceae</taxon>
        <taxon>Planomicrobium</taxon>
    </lineage>
</organism>
<protein>
    <submittedName>
        <fullName evidence="2">Gas vesicle protein</fullName>
    </submittedName>
</protein>
<gene>
    <name evidence="2" type="ORF">QOZ98_003450</name>
</gene>
<dbReference type="Proteomes" id="UP001241988">
    <property type="component" value="Unassembled WGS sequence"/>
</dbReference>
<sequence>MSQNKLMTGLLVGAAVGIIVSLLDKNTRNDVVNKSKKASSSAKYYASNRDELVQAFQQQAERAQNLYSRISEDASYVGSKVNELKDMTPQVKEMALETKEAFMDTKKAVVETKDDVISAVKEDNPSPTSSLTDDKDSSSTSNNSSSSSNNSSSNNNSSSSNKSSSNNSSTSNNNAGKSNQSGNNSNSGNRS</sequence>
<evidence type="ECO:0000313" key="3">
    <source>
        <dbReference type="Proteomes" id="UP001241988"/>
    </source>
</evidence>
<keyword evidence="3" id="KW-1185">Reference proteome</keyword>
<feature type="compositionally biased region" description="Low complexity" evidence="1">
    <location>
        <begin position="138"/>
        <end position="191"/>
    </location>
</feature>
<evidence type="ECO:0000256" key="1">
    <source>
        <dbReference type="SAM" id="MobiDB-lite"/>
    </source>
</evidence>
<dbReference type="RefSeq" id="WP_308788501.1">
    <property type="nucleotide sequence ID" value="NZ_JAUSWB010000010.1"/>
</dbReference>
<comment type="caution">
    <text evidence="2">The sequence shown here is derived from an EMBL/GenBank/DDBJ whole genome shotgun (WGS) entry which is preliminary data.</text>
</comment>
<feature type="region of interest" description="Disordered" evidence="1">
    <location>
        <begin position="118"/>
        <end position="191"/>
    </location>
</feature>
<accession>A0ABU0GZ39</accession>
<proteinExistence type="predicted"/>
<reference evidence="2 3" key="1">
    <citation type="submission" date="2023-07" db="EMBL/GenBank/DDBJ databases">
        <title>Genomic Encyclopedia of Type Strains, Phase IV (KMG-IV): sequencing the most valuable type-strain genomes for metagenomic binning, comparative biology and taxonomic classification.</title>
        <authorList>
            <person name="Goeker M."/>
        </authorList>
    </citation>
    <scope>NUCLEOTIDE SEQUENCE [LARGE SCALE GENOMIC DNA]</scope>
    <source>
        <strain evidence="2 3">DSM 16419</strain>
    </source>
</reference>